<dbReference type="RefSeq" id="WP_135087030.1">
    <property type="nucleotide sequence ID" value="NZ_SPDV01000020.1"/>
</dbReference>
<sequence>MLALAIALAQLAVVSVTPSTPEISVVILGNSESRERLEPLLERLSGAHYRSELAGGMGYAGCVAPWRGDRTQTDGCIQSRLPRGRPTIVLNTYGPTDRTGTTVYCIGSGGSAEMTLRPKRTARDGTELQACLDGAAPGEGLAPPAIYGVRYTEELEIADAEEARAHAASVLAIAVDHVGVPRGIRGHCLIQGRVVGVVRGAGLTPRGLIDLALPCDAGPERDTPRRISTRELAEGSFGEVYLDDRHVLLDYRRVASPAE</sequence>
<keyword evidence="2" id="KW-1185">Reference proteome</keyword>
<gene>
    <name evidence="1" type="ORF">E2493_11915</name>
</gene>
<evidence type="ECO:0000313" key="2">
    <source>
        <dbReference type="Proteomes" id="UP000298213"/>
    </source>
</evidence>
<dbReference type="Proteomes" id="UP000298213">
    <property type="component" value="Unassembled WGS sequence"/>
</dbReference>
<name>A0A4Y8ZQ19_9SPHN</name>
<accession>A0A4Y8ZQ19</accession>
<dbReference type="EMBL" id="SPDV01000020">
    <property type="protein sequence ID" value="TFI58101.1"/>
    <property type="molecule type" value="Genomic_DNA"/>
</dbReference>
<proteinExistence type="predicted"/>
<organism evidence="1 2">
    <name type="scientific">Sphingomonas parva</name>
    <dbReference type="NCBI Taxonomy" id="2555898"/>
    <lineage>
        <taxon>Bacteria</taxon>
        <taxon>Pseudomonadati</taxon>
        <taxon>Pseudomonadota</taxon>
        <taxon>Alphaproteobacteria</taxon>
        <taxon>Sphingomonadales</taxon>
        <taxon>Sphingomonadaceae</taxon>
        <taxon>Sphingomonas</taxon>
    </lineage>
</organism>
<dbReference type="OrthoDB" id="7189530at2"/>
<comment type="caution">
    <text evidence="1">The sequence shown here is derived from an EMBL/GenBank/DDBJ whole genome shotgun (WGS) entry which is preliminary data.</text>
</comment>
<protein>
    <submittedName>
        <fullName evidence="1">Uncharacterized protein</fullName>
    </submittedName>
</protein>
<dbReference type="AlphaFoldDB" id="A0A4Y8ZQ19"/>
<reference evidence="1 2" key="1">
    <citation type="submission" date="2019-03" db="EMBL/GenBank/DDBJ databases">
        <title>Genome sequence of Sphingomonas sp. 17J27-24.</title>
        <authorList>
            <person name="Kim M."/>
            <person name="Maeng S."/>
            <person name="Sathiyaraj S."/>
        </authorList>
    </citation>
    <scope>NUCLEOTIDE SEQUENCE [LARGE SCALE GENOMIC DNA]</scope>
    <source>
        <strain evidence="1 2">17J27-24</strain>
    </source>
</reference>
<evidence type="ECO:0000313" key="1">
    <source>
        <dbReference type="EMBL" id="TFI58101.1"/>
    </source>
</evidence>